<dbReference type="InterPro" id="IPR029787">
    <property type="entry name" value="Nucleotide_cyclase"/>
</dbReference>
<accession>A0ABQ3EWH3</accession>
<comment type="caution">
    <text evidence="2">The sequence shown here is derived from an EMBL/GenBank/DDBJ whole genome shotgun (WGS) entry which is preliminary data.</text>
</comment>
<dbReference type="SUPFAM" id="SSF55781">
    <property type="entry name" value="GAF domain-like"/>
    <property type="match status" value="1"/>
</dbReference>
<evidence type="ECO:0000313" key="3">
    <source>
        <dbReference type="Proteomes" id="UP000637980"/>
    </source>
</evidence>
<dbReference type="PROSITE" id="PS50125">
    <property type="entry name" value="GUANYLATE_CYCLASE_2"/>
    <property type="match status" value="1"/>
</dbReference>
<sequence length="413" mass="45821">MSVIESSSRYDLLEWLSQDAKMLGRPCRIFAVLGERLHKMGVAVDRISTGISILDPNYHGEGLIWERGVGPRIRYFQQTPESSESYNQSLWKRSIESGKIIRHRFGQHDEYDQLKVSQELQEQGYTDYVSVPIKFSDGELHGLAFATRSGDGFRDEDVDLFEQISAPLSLICELFNSRQASESILNTYLGTRAGRRVMEGEIQRGDGEHINAIVAFSDIRNFTGFSNYLPDKALLHLLNEYFGIITSRVEQHGGEILKFIGDEVLAVFPYTDAQSARIAAFEALEALRESLADLAVENARGFPDLPAIHVGMGVHSGRVFFGNVGGQRRLDFTVVGPVVNEAARIADLSKRLNQEMLISQAVANILDCGEGTYVGTYPLKGFPSPVNVYQAPELTRSCAFGPGNTAFLALEKS</sequence>
<dbReference type="Gene3D" id="3.30.70.1230">
    <property type="entry name" value="Nucleotide cyclase"/>
    <property type="match status" value="1"/>
</dbReference>
<protein>
    <submittedName>
        <fullName evidence="2">Adenylate cyclase</fullName>
    </submittedName>
</protein>
<feature type="domain" description="Guanylate cyclase" evidence="1">
    <location>
        <begin position="213"/>
        <end position="346"/>
    </location>
</feature>
<proteinExistence type="predicted"/>
<reference evidence="3" key="1">
    <citation type="journal article" date="2019" name="Int. J. Syst. Evol. Microbiol.">
        <title>The Global Catalogue of Microorganisms (GCM) 10K type strain sequencing project: providing services to taxonomists for standard genome sequencing and annotation.</title>
        <authorList>
            <consortium name="The Broad Institute Genomics Platform"/>
            <consortium name="The Broad Institute Genome Sequencing Center for Infectious Disease"/>
            <person name="Wu L."/>
            <person name="Ma J."/>
        </authorList>
    </citation>
    <scope>NUCLEOTIDE SEQUENCE [LARGE SCALE GENOMIC DNA]</scope>
    <source>
        <strain evidence="3">KCTC 12861</strain>
    </source>
</reference>
<dbReference type="Pfam" id="PF13185">
    <property type="entry name" value="GAF_2"/>
    <property type="match status" value="1"/>
</dbReference>
<dbReference type="Pfam" id="PF00211">
    <property type="entry name" value="Guanylate_cyc"/>
    <property type="match status" value="1"/>
</dbReference>
<dbReference type="InterPro" id="IPR001054">
    <property type="entry name" value="A/G_cyclase"/>
</dbReference>
<dbReference type="PANTHER" id="PTHR43081:SF11">
    <property type="entry name" value="BLR2264 PROTEIN"/>
    <property type="match status" value="1"/>
</dbReference>
<evidence type="ECO:0000259" key="1">
    <source>
        <dbReference type="PROSITE" id="PS50125"/>
    </source>
</evidence>
<name>A0ABQ3EWH3_9HYPH</name>
<dbReference type="InterPro" id="IPR029016">
    <property type="entry name" value="GAF-like_dom_sf"/>
</dbReference>
<gene>
    <name evidence="2" type="ORF">GCM10007094_42330</name>
</gene>
<dbReference type="PANTHER" id="PTHR43081">
    <property type="entry name" value="ADENYLATE CYCLASE, TERMINAL-DIFFERENTIATION SPECIFIC-RELATED"/>
    <property type="match status" value="1"/>
</dbReference>
<dbReference type="RefSeq" id="WP_189438811.1">
    <property type="nucleotide sequence ID" value="NZ_BMXE01000011.1"/>
</dbReference>
<dbReference type="InterPro" id="IPR003018">
    <property type="entry name" value="GAF"/>
</dbReference>
<evidence type="ECO:0000313" key="2">
    <source>
        <dbReference type="EMBL" id="GHB48593.1"/>
    </source>
</evidence>
<keyword evidence="3" id="KW-1185">Reference proteome</keyword>
<dbReference type="Gene3D" id="3.30.450.40">
    <property type="match status" value="1"/>
</dbReference>
<dbReference type="CDD" id="cd07302">
    <property type="entry name" value="CHD"/>
    <property type="match status" value="1"/>
</dbReference>
<dbReference type="SMART" id="SM00044">
    <property type="entry name" value="CYCc"/>
    <property type="match status" value="1"/>
</dbReference>
<dbReference type="EMBL" id="BMXE01000011">
    <property type="protein sequence ID" value="GHB48593.1"/>
    <property type="molecule type" value="Genomic_DNA"/>
</dbReference>
<dbReference type="InterPro" id="IPR050697">
    <property type="entry name" value="Adenylyl/Guanylyl_Cyclase_3/4"/>
</dbReference>
<dbReference type="Proteomes" id="UP000637980">
    <property type="component" value="Unassembled WGS sequence"/>
</dbReference>
<dbReference type="SUPFAM" id="SSF55073">
    <property type="entry name" value="Nucleotide cyclase"/>
    <property type="match status" value="1"/>
</dbReference>
<organism evidence="2 3">
    <name type="scientific">Pseudovibrio japonicus</name>
    <dbReference type="NCBI Taxonomy" id="366534"/>
    <lineage>
        <taxon>Bacteria</taxon>
        <taxon>Pseudomonadati</taxon>
        <taxon>Pseudomonadota</taxon>
        <taxon>Alphaproteobacteria</taxon>
        <taxon>Hyphomicrobiales</taxon>
        <taxon>Stappiaceae</taxon>
        <taxon>Pseudovibrio</taxon>
    </lineage>
</organism>